<dbReference type="AlphaFoldDB" id="A0A5J4TD02"/>
<gene>
    <name evidence="1" type="ORF">EZS28_048325</name>
</gene>
<organism evidence="1 2">
    <name type="scientific">Streblomastix strix</name>
    <dbReference type="NCBI Taxonomy" id="222440"/>
    <lineage>
        <taxon>Eukaryota</taxon>
        <taxon>Metamonada</taxon>
        <taxon>Preaxostyla</taxon>
        <taxon>Oxymonadida</taxon>
        <taxon>Streblomastigidae</taxon>
        <taxon>Streblomastix</taxon>
    </lineage>
</organism>
<comment type="caution">
    <text evidence="1">The sequence shown here is derived from an EMBL/GenBank/DDBJ whole genome shotgun (WGS) entry which is preliminary data.</text>
</comment>
<protein>
    <submittedName>
        <fullName evidence="1">Uncharacterized protein</fullName>
    </submittedName>
</protein>
<reference evidence="1 2" key="1">
    <citation type="submission" date="2019-03" db="EMBL/GenBank/DDBJ databases">
        <title>Single cell metagenomics reveals metabolic interactions within the superorganism composed of flagellate Streblomastix strix and complex community of Bacteroidetes bacteria on its surface.</title>
        <authorList>
            <person name="Treitli S.C."/>
            <person name="Kolisko M."/>
            <person name="Husnik F."/>
            <person name="Keeling P."/>
            <person name="Hampl V."/>
        </authorList>
    </citation>
    <scope>NUCLEOTIDE SEQUENCE [LARGE SCALE GENOMIC DNA]</scope>
    <source>
        <strain evidence="1">ST1C</strain>
    </source>
</reference>
<evidence type="ECO:0000313" key="2">
    <source>
        <dbReference type="Proteomes" id="UP000324800"/>
    </source>
</evidence>
<name>A0A5J4TD02_9EUKA</name>
<feature type="non-terminal residue" evidence="1">
    <location>
        <position position="359"/>
    </location>
</feature>
<sequence length="359" mass="40041">DGAHYTRAPLGARGLSTCSCVQTCQISWQIEIPANTLAIQVNVIKNNGAAGLWNEPQVITMESGADADTQQAYNTDEHIKFWLGFSTACGPFNQIAICKDSQKLWDTSIYAREQAIIASNSLTNECTSNSVTVSPLESIVQGKRHCGVFIDIPVSKISVVGAYNYLIPYPIVFSGVMDLNQLNPIFNSFPVLTRNYAQLHIQLWMQDFLQDVKVVWLNKYNPVNNTYLAYAMIPPEKPDIISLKNINGVAYNNYAIRLVNMEGKLNTTTIPTATINNEAVIVDMIRQTRLVNFPTQVLRTQSSNYPASNIADGGGIIQSIMSFANIKSIFFTFAMPQYPTWFFPVLLKNIDLIIDQRHV</sequence>
<feature type="non-terminal residue" evidence="1">
    <location>
        <position position="1"/>
    </location>
</feature>
<dbReference type="Proteomes" id="UP000324800">
    <property type="component" value="Unassembled WGS sequence"/>
</dbReference>
<dbReference type="EMBL" id="SNRW01033462">
    <property type="protein sequence ID" value="KAA6356148.1"/>
    <property type="molecule type" value="Genomic_DNA"/>
</dbReference>
<accession>A0A5J4TD02</accession>
<proteinExistence type="predicted"/>
<evidence type="ECO:0000313" key="1">
    <source>
        <dbReference type="EMBL" id="KAA6356148.1"/>
    </source>
</evidence>